<evidence type="ECO:0000313" key="2">
    <source>
        <dbReference type="EMBL" id="AMZ04835.1"/>
    </source>
</evidence>
<dbReference type="EMBL" id="KT989885">
    <property type="protein sequence ID" value="AMZ04970.1"/>
    <property type="molecule type" value="Genomic_DNA"/>
</dbReference>
<dbReference type="RefSeq" id="YP_006347596.1">
    <property type="nucleotide sequence ID" value="NC_017940.1"/>
</dbReference>
<reference evidence="5 6" key="2">
    <citation type="submission" date="2015-11" db="EMBL/GenBank/DDBJ databases">
        <authorList>
            <person name="Horvath B."/>
        </authorList>
    </citation>
    <scope>NUCLEOTIDE SEQUENCE [LARGE SCALE GENOMIC DNA]</scope>
</reference>
<evidence type="ECO:0000313" key="3">
    <source>
        <dbReference type="EMBL" id="AMZ04970.1"/>
    </source>
</evidence>
<proteinExistence type="predicted"/>
<dbReference type="EMBL" id="JQ724856">
    <property type="protein sequence ID" value="AFJ52288.1"/>
    <property type="molecule type" value="Genomic_DNA"/>
</dbReference>
<evidence type="ECO:0000313" key="4">
    <source>
        <dbReference type="Proteomes" id="UP000118593"/>
    </source>
</evidence>
<sequence>MRMRCTDIYRPLSQITRIYCYLKISLGRYIFQKITSERLSLSETCRMRVRCTDIYRPLS</sequence>
<evidence type="ECO:0000313" key="5">
    <source>
        <dbReference type="Proteomes" id="UP000149128"/>
    </source>
</evidence>
<dbReference type="GeneID" id="12977908"/>
<evidence type="ECO:0000313" key="1">
    <source>
        <dbReference type="EMBL" id="AFJ52288.1"/>
    </source>
</evidence>
<evidence type="ECO:0000313" key="6">
    <source>
        <dbReference type="Proteomes" id="UP000149504"/>
    </source>
</evidence>
<accession>I2BFI5</accession>
<organism evidence="1 4">
    <name type="scientific">European catfish virus</name>
    <dbReference type="NCBI Taxonomy" id="84739"/>
    <lineage>
        <taxon>Viruses</taxon>
        <taxon>Varidnaviria</taxon>
        <taxon>Bamfordvirae</taxon>
        <taxon>Nucleocytoviricota</taxon>
        <taxon>Megaviricetes</taxon>
        <taxon>Pimascovirales</taxon>
        <taxon>Pimascovirales incertae sedis</taxon>
        <taxon>Iridoviridae</taxon>
        <taxon>Alphairidovirinae</taxon>
        <taxon>Ranavirus</taxon>
        <taxon>Ranavirus perca1</taxon>
        <taxon>Epizootic haematopoietic necrosis virus</taxon>
    </lineage>
</organism>
<reference evidence="2" key="3">
    <citation type="journal article" date="2016" name="Infect. Genet. Evol.">
        <title>Whole genome sequencing and phylogenetic characterization of brown bullhead (Ameiurus nebulosus) origin ranavirus strains from independent disease outbreaks.</title>
        <authorList>
            <person name="Feher E."/>
            <person name="Doszpoly A."/>
            <person name="Horvath B."/>
            <person name="Marton S."/>
            <person name="Forro B."/>
            <person name="Farkas S.L."/>
            <person name="Banyai K."/>
            <person name="Juhasz T."/>
        </authorList>
    </citation>
    <scope>NUCLEOTIDE SEQUENCE</scope>
    <source>
        <strain evidence="2">13051/2012</strain>
        <strain evidence="3">14612/2012</strain>
    </source>
</reference>
<reference evidence="1 4" key="1">
    <citation type="journal article" date="2012" name="J. Virol.">
        <title>Complete genome sequence of European sheatfish virus.</title>
        <authorList>
            <person name="Lopez-Bueno A."/>
            <person name="Mavian C."/>
            <person name="Alcami A."/>
            <person name="Alejo A."/>
        </authorList>
    </citation>
    <scope>NUCLEOTIDE SEQUENCE [LARGE SCALE GENOMIC DNA]</scope>
    <source>
        <strain evidence="1">Valdeolmos</strain>
    </source>
</reference>
<dbReference type="Proteomes" id="UP000149504">
    <property type="component" value="Segment"/>
</dbReference>
<dbReference type="EMBL" id="KT989884">
    <property type="protein sequence ID" value="AMZ04835.1"/>
    <property type="molecule type" value="Genomic_DNA"/>
</dbReference>
<protein>
    <submittedName>
        <fullName evidence="1">Uncharacterized protein</fullName>
    </submittedName>
</protein>
<gene>
    <name evidence="1" type="primary">5R</name>
</gene>
<name>I2BFI5_9VIRU</name>
<dbReference type="Proteomes" id="UP000149128">
    <property type="component" value="Segment"/>
</dbReference>
<dbReference type="KEGG" id="vg:12977908"/>
<dbReference type="Proteomes" id="UP000118593">
    <property type="component" value="Segment"/>
</dbReference>